<dbReference type="GO" id="GO:0034069">
    <property type="term" value="F:aminoglycoside N-acetyltransferase activity"/>
    <property type="evidence" value="ECO:0007669"/>
    <property type="project" value="TreeGrafter"/>
</dbReference>
<gene>
    <name evidence="2" type="ORF">LNL84_08055</name>
</gene>
<dbReference type="PROSITE" id="PS51186">
    <property type="entry name" value="GNAT"/>
    <property type="match status" value="1"/>
</dbReference>
<evidence type="ECO:0000313" key="2">
    <source>
        <dbReference type="EMBL" id="MCJ2376787.1"/>
    </source>
</evidence>
<dbReference type="InterPro" id="IPR000182">
    <property type="entry name" value="GNAT_dom"/>
</dbReference>
<dbReference type="RefSeq" id="WP_244356710.1">
    <property type="nucleotide sequence ID" value="NZ_JAJNNZ010000005.1"/>
</dbReference>
<dbReference type="SUPFAM" id="SSF55729">
    <property type="entry name" value="Acyl-CoA N-acyltransferases (Nat)"/>
    <property type="match status" value="1"/>
</dbReference>
<sequence>MSVKYIKDSDVDETLDSQLKALLSQCFTKPEEARFKTQRYYNEMPKHRWFIEDIEQGILVAHLAIHEKIVIEGDTAYPIGGVAEVCVHPDYRGLGYVNQLVESAHKWMKQQRFEFSMLFGSDEIYRSSGYVRVANVSLCPDYHQGSQQYTPISVMVAPLQNQRWPETAIILPSIPF</sequence>
<dbReference type="Gene3D" id="3.40.630.30">
    <property type="match status" value="1"/>
</dbReference>
<evidence type="ECO:0000313" key="3">
    <source>
        <dbReference type="Proteomes" id="UP001139488"/>
    </source>
</evidence>
<dbReference type="CDD" id="cd04301">
    <property type="entry name" value="NAT_SF"/>
    <property type="match status" value="1"/>
</dbReference>
<dbReference type="GO" id="GO:0030649">
    <property type="term" value="P:aminoglycoside antibiotic catabolic process"/>
    <property type="evidence" value="ECO:0007669"/>
    <property type="project" value="TreeGrafter"/>
</dbReference>
<name>A0A9X1W9E4_9VIBR</name>
<reference evidence="2" key="1">
    <citation type="submission" date="2021-11" db="EMBL/GenBank/DDBJ databases">
        <title>Vibrio ZSDE26 sp. nov. and Vibrio ZSDZ34 sp. nov., isolated from coastal seawater in Qingdao.</title>
        <authorList>
            <person name="Zhang P."/>
        </authorList>
    </citation>
    <scope>NUCLEOTIDE SEQUENCE</scope>
    <source>
        <strain evidence="2">ZSDZ34</strain>
    </source>
</reference>
<dbReference type="InterPro" id="IPR016181">
    <property type="entry name" value="Acyl_CoA_acyltransferase"/>
</dbReference>
<comment type="caution">
    <text evidence="2">The sequence shown here is derived from an EMBL/GenBank/DDBJ whole genome shotgun (WGS) entry which is preliminary data.</text>
</comment>
<evidence type="ECO:0000259" key="1">
    <source>
        <dbReference type="PROSITE" id="PS51186"/>
    </source>
</evidence>
<dbReference type="PANTHER" id="PTHR37817">
    <property type="entry name" value="N-ACETYLTRANSFERASE EIS"/>
    <property type="match status" value="1"/>
</dbReference>
<dbReference type="InterPro" id="IPR051554">
    <property type="entry name" value="Acetyltransferase_Eis"/>
</dbReference>
<dbReference type="EMBL" id="JAJNNZ010000005">
    <property type="protein sequence ID" value="MCJ2376787.1"/>
    <property type="molecule type" value="Genomic_DNA"/>
</dbReference>
<accession>A0A9X1W9E4</accession>
<dbReference type="AlphaFoldDB" id="A0A9X1W9E4"/>
<proteinExistence type="predicted"/>
<protein>
    <submittedName>
        <fullName evidence="2">GNAT family N-acetyltransferase</fullName>
    </submittedName>
</protein>
<dbReference type="PANTHER" id="PTHR37817:SF1">
    <property type="entry name" value="N-ACETYLTRANSFERASE EIS"/>
    <property type="match status" value="1"/>
</dbReference>
<dbReference type="Pfam" id="PF13527">
    <property type="entry name" value="Acetyltransf_9"/>
    <property type="match status" value="1"/>
</dbReference>
<dbReference type="Proteomes" id="UP001139488">
    <property type="component" value="Unassembled WGS sequence"/>
</dbReference>
<keyword evidence="3" id="KW-1185">Reference proteome</keyword>
<organism evidence="2 3">
    <name type="scientific">Vibrio gelatinilyticus</name>
    <dbReference type="NCBI Taxonomy" id="2893468"/>
    <lineage>
        <taxon>Bacteria</taxon>
        <taxon>Pseudomonadati</taxon>
        <taxon>Pseudomonadota</taxon>
        <taxon>Gammaproteobacteria</taxon>
        <taxon>Vibrionales</taxon>
        <taxon>Vibrionaceae</taxon>
        <taxon>Vibrio</taxon>
    </lineage>
</organism>
<feature type="domain" description="N-acetyltransferase" evidence="1">
    <location>
        <begin position="6"/>
        <end position="160"/>
    </location>
</feature>